<evidence type="ECO:0000313" key="14">
    <source>
        <dbReference type="EMBL" id="CAL5222168.1"/>
    </source>
</evidence>
<feature type="chain" id="PRO_5047318322" description="Hexosyltransferase" evidence="13">
    <location>
        <begin position="22"/>
        <end position="337"/>
    </location>
</feature>
<accession>A0ABP1FQE6</accession>
<evidence type="ECO:0000256" key="12">
    <source>
        <dbReference type="SAM" id="MobiDB-lite"/>
    </source>
</evidence>
<feature type="signal peptide" evidence="13">
    <location>
        <begin position="1"/>
        <end position="21"/>
    </location>
</feature>
<evidence type="ECO:0000313" key="15">
    <source>
        <dbReference type="Proteomes" id="UP001497392"/>
    </source>
</evidence>
<comment type="similarity">
    <text evidence="3 11">Belongs to the glycosyltransferase 31 family.</text>
</comment>
<evidence type="ECO:0000256" key="7">
    <source>
        <dbReference type="ARBA" id="ARBA00022968"/>
    </source>
</evidence>
<protein>
    <recommendedName>
        <fullName evidence="11">Hexosyltransferase</fullName>
        <ecNumber evidence="11">2.4.1.-</ecNumber>
    </recommendedName>
</protein>
<reference evidence="14 15" key="1">
    <citation type="submission" date="2024-06" db="EMBL/GenBank/DDBJ databases">
        <authorList>
            <person name="Kraege A."/>
            <person name="Thomma B."/>
        </authorList>
    </citation>
    <scope>NUCLEOTIDE SEQUENCE [LARGE SCALE GENOMIC DNA]</scope>
</reference>
<evidence type="ECO:0000256" key="2">
    <source>
        <dbReference type="ARBA" id="ARBA00004922"/>
    </source>
</evidence>
<evidence type="ECO:0000256" key="11">
    <source>
        <dbReference type="RuleBase" id="RU363063"/>
    </source>
</evidence>
<keyword evidence="7" id="KW-0735">Signal-anchor</keyword>
<keyword evidence="5" id="KW-0808">Transferase</keyword>
<comment type="cofactor">
    <cofactor evidence="11">
        <name>Mn(2+)</name>
        <dbReference type="ChEBI" id="CHEBI:29035"/>
    </cofactor>
</comment>
<organism evidence="14 15">
    <name type="scientific">Coccomyxa viridis</name>
    <dbReference type="NCBI Taxonomy" id="1274662"/>
    <lineage>
        <taxon>Eukaryota</taxon>
        <taxon>Viridiplantae</taxon>
        <taxon>Chlorophyta</taxon>
        <taxon>core chlorophytes</taxon>
        <taxon>Trebouxiophyceae</taxon>
        <taxon>Trebouxiophyceae incertae sedis</taxon>
        <taxon>Coccomyxaceae</taxon>
        <taxon>Coccomyxa</taxon>
    </lineage>
</organism>
<dbReference type="Gene3D" id="3.90.550.50">
    <property type="match status" value="1"/>
</dbReference>
<dbReference type="Pfam" id="PF01762">
    <property type="entry name" value="Galactosyl_T"/>
    <property type="match status" value="1"/>
</dbReference>
<dbReference type="EMBL" id="CAXHTA020000006">
    <property type="protein sequence ID" value="CAL5222168.1"/>
    <property type="molecule type" value="Genomic_DNA"/>
</dbReference>
<keyword evidence="9 11" id="KW-0333">Golgi apparatus</keyword>
<evidence type="ECO:0000256" key="13">
    <source>
        <dbReference type="SAM" id="SignalP"/>
    </source>
</evidence>
<keyword evidence="4 11" id="KW-0328">Glycosyltransferase</keyword>
<keyword evidence="15" id="KW-1185">Reference proteome</keyword>
<gene>
    <name evidence="14" type="primary">g4493</name>
    <name evidence="14" type="ORF">VP750_LOCUS3827</name>
</gene>
<evidence type="ECO:0000256" key="8">
    <source>
        <dbReference type="ARBA" id="ARBA00022989"/>
    </source>
</evidence>
<evidence type="ECO:0000256" key="1">
    <source>
        <dbReference type="ARBA" id="ARBA00004323"/>
    </source>
</evidence>
<evidence type="ECO:0000256" key="10">
    <source>
        <dbReference type="ARBA" id="ARBA00023136"/>
    </source>
</evidence>
<proteinExistence type="inferred from homology"/>
<comment type="caution">
    <text evidence="14">The sequence shown here is derived from an EMBL/GenBank/DDBJ whole genome shotgun (WGS) entry which is preliminary data.</text>
</comment>
<keyword evidence="11" id="KW-0464">Manganese</keyword>
<keyword evidence="8" id="KW-1133">Transmembrane helix</keyword>
<evidence type="ECO:0000256" key="3">
    <source>
        <dbReference type="ARBA" id="ARBA00008661"/>
    </source>
</evidence>
<dbReference type="PANTHER" id="PTHR11214:SF3">
    <property type="entry name" value="BETA-1,3-GALACTOSYLTRANSFERASE 6"/>
    <property type="match status" value="1"/>
</dbReference>
<keyword evidence="13" id="KW-0732">Signal</keyword>
<keyword evidence="10" id="KW-0472">Membrane</keyword>
<feature type="region of interest" description="Disordered" evidence="12">
    <location>
        <begin position="23"/>
        <end position="45"/>
    </location>
</feature>
<sequence>MRVLHLIGVFFLYVPLLSTLAAGRSKTPTHHERSQSPGKIEQNRPKTTLFIGLPSDRRRKYHRMAARETWMRLAEQTEEVVTRFFVSHDGKDANVTGELHLENEEHGDMVILGPDALGPGVEVLDGIPGVTQRMFILFEMAVTAFEPKYVARIDDDSYVNIPVIMHMLARNLSDRPFWFGYTIHGAQIDHRETDGLLLLKYQSYVDDLIHPPIVPQYMNGALVIITASAVEALVAINNIVGLRMLWDDDVAIGLWLGGFDMKTLTPQEAGCIVKPYRPADFGLVEWDDAPMTNFCLDAPLPYALVHPCKHPDIIRRVYDTAMDCEDPIAPGLPVAVR</sequence>
<comment type="pathway">
    <text evidence="2">Protein modification; protein glycosylation.</text>
</comment>
<evidence type="ECO:0000256" key="4">
    <source>
        <dbReference type="ARBA" id="ARBA00022676"/>
    </source>
</evidence>
<comment type="subcellular location">
    <subcellularLocation>
        <location evidence="1 11">Golgi apparatus membrane</location>
        <topology evidence="1 11">Single-pass type II membrane protein</topology>
    </subcellularLocation>
</comment>
<dbReference type="EC" id="2.4.1.-" evidence="11"/>
<dbReference type="PANTHER" id="PTHR11214">
    <property type="entry name" value="BETA-1,3-N-ACETYLGLUCOSAMINYLTRANSFERASE"/>
    <property type="match status" value="1"/>
</dbReference>
<evidence type="ECO:0000256" key="5">
    <source>
        <dbReference type="ARBA" id="ARBA00022679"/>
    </source>
</evidence>
<dbReference type="InterPro" id="IPR002659">
    <property type="entry name" value="Glyco_trans_31"/>
</dbReference>
<evidence type="ECO:0000256" key="9">
    <source>
        <dbReference type="ARBA" id="ARBA00023034"/>
    </source>
</evidence>
<dbReference type="Proteomes" id="UP001497392">
    <property type="component" value="Unassembled WGS sequence"/>
</dbReference>
<evidence type="ECO:0000256" key="6">
    <source>
        <dbReference type="ARBA" id="ARBA00022692"/>
    </source>
</evidence>
<keyword evidence="6" id="KW-0812">Transmembrane</keyword>
<name>A0ABP1FQE6_9CHLO</name>